<feature type="transmembrane region" description="Helical" evidence="4">
    <location>
        <begin position="440"/>
        <end position="469"/>
    </location>
</feature>
<feature type="transmembrane region" description="Helical" evidence="4">
    <location>
        <begin position="321"/>
        <end position="340"/>
    </location>
</feature>
<feature type="compositionally biased region" description="Polar residues" evidence="3">
    <location>
        <begin position="7"/>
        <end position="23"/>
    </location>
</feature>
<comment type="caution">
    <text evidence="5">The sequence shown here is derived from an EMBL/GenBank/DDBJ whole genome shotgun (WGS) entry which is preliminary data.</text>
</comment>
<dbReference type="InterPro" id="IPR004995">
    <property type="entry name" value="Spore_Ger"/>
</dbReference>
<dbReference type="GO" id="GO:0009847">
    <property type="term" value="P:spore germination"/>
    <property type="evidence" value="ECO:0007669"/>
    <property type="project" value="InterPro"/>
</dbReference>
<keyword evidence="6" id="KW-1185">Reference proteome</keyword>
<protein>
    <submittedName>
        <fullName evidence="5">Spore germination protein KA</fullName>
    </submittedName>
</protein>
<reference evidence="5 6" key="1">
    <citation type="submission" date="2019-03" db="EMBL/GenBank/DDBJ databases">
        <title>Genomic Encyclopedia of Type Strains, Phase IV (KMG-IV): sequencing the most valuable type-strain genomes for metagenomic binning, comparative biology and taxonomic classification.</title>
        <authorList>
            <person name="Goeker M."/>
        </authorList>
    </citation>
    <scope>NUCLEOTIDE SEQUENCE [LARGE SCALE GENOMIC DNA]</scope>
    <source>
        <strain evidence="5 6">DSM 19377</strain>
    </source>
</reference>
<evidence type="ECO:0000256" key="2">
    <source>
        <dbReference type="ARBA" id="ARBA00023136"/>
    </source>
</evidence>
<sequence length="533" mass="60137">MNFFKKWSSSEQTKFHQSQTTSEELVPEGEKKTGLKNHLEQNRSLLQQVFGDTSDFHIEKVYTGNREGLVCYLESMVKHSLISEQIMKPLSQSSFKQKPINKVKDLDDFRKSFFGGINFHFANYKHEAVWHILSGCAVIFIEGITKALAIEINGTESRAITEPTTQTIVRGPKDAFVEDINTNISLVRRRLKNPRLRFETYHIGKDTLTSVNIGFIEGTVNEEIIAEVRKRISRIDINAIFDSGNLEELITDKTFTPFPTIYSTERPDTVTSNLIEGKVAIFVGGSPFILLVPTVFTDFFEVSEDYYVHFFLASFLRIIRYMAFLIALLLPSFYVAIMTFHHELIPTRLFFSLAAQREGVPFPTVVEVLLMEITFEFLREAGARMPRAVGQTISIVGALVIGQAAVEAGIVSNAMIIIVAITGICNYVSPVYNFGSSSRLLRFLFIFFSALLGFYGIILIVMLLVAHLVSLRSFGIPYLAPVAPFIIEDQDDVFVRFPIWGARKRPSYLNTGSPIKSYDAKSPSPPPKRRTDS</sequence>
<feature type="transmembrane region" description="Helical" evidence="4">
    <location>
        <begin position="279"/>
        <end position="300"/>
    </location>
</feature>
<feature type="transmembrane region" description="Helical" evidence="4">
    <location>
        <begin position="385"/>
        <end position="404"/>
    </location>
</feature>
<dbReference type="PANTHER" id="PTHR22550:SF5">
    <property type="entry name" value="LEUCINE ZIPPER PROTEIN 4"/>
    <property type="match status" value="1"/>
</dbReference>
<evidence type="ECO:0000256" key="1">
    <source>
        <dbReference type="ARBA" id="ARBA00005278"/>
    </source>
</evidence>
<comment type="similarity">
    <text evidence="1">Belongs to the GerABKA family.</text>
</comment>
<keyword evidence="4" id="KW-0812">Transmembrane</keyword>
<organism evidence="5 6">
    <name type="scientific">Scopulibacillus darangshiensis</name>
    <dbReference type="NCBI Taxonomy" id="442528"/>
    <lineage>
        <taxon>Bacteria</taxon>
        <taxon>Bacillati</taxon>
        <taxon>Bacillota</taxon>
        <taxon>Bacilli</taxon>
        <taxon>Bacillales</taxon>
        <taxon>Sporolactobacillaceae</taxon>
        <taxon>Scopulibacillus</taxon>
    </lineage>
</organism>
<keyword evidence="4" id="KW-1133">Transmembrane helix</keyword>
<feature type="region of interest" description="Disordered" evidence="3">
    <location>
        <begin position="1"/>
        <end position="32"/>
    </location>
</feature>
<dbReference type="GO" id="GO:0016020">
    <property type="term" value="C:membrane"/>
    <property type="evidence" value="ECO:0007669"/>
    <property type="project" value="InterPro"/>
</dbReference>
<dbReference type="Proteomes" id="UP000295416">
    <property type="component" value="Unassembled WGS sequence"/>
</dbReference>
<evidence type="ECO:0000256" key="4">
    <source>
        <dbReference type="SAM" id="Phobius"/>
    </source>
</evidence>
<name>A0A4R2NM80_9BACL</name>
<dbReference type="Pfam" id="PF03323">
    <property type="entry name" value="GerA"/>
    <property type="match status" value="1"/>
</dbReference>
<dbReference type="OrthoDB" id="9772630at2"/>
<dbReference type="RefSeq" id="WP_132747459.1">
    <property type="nucleotide sequence ID" value="NZ_SLXK01000034.1"/>
</dbReference>
<evidence type="ECO:0000256" key="3">
    <source>
        <dbReference type="SAM" id="MobiDB-lite"/>
    </source>
</evidence>
<gene>
    <name evidence="5" type="ORF">EV207_1343</name>
</gene>
<accession>A0A4R2NM80</accession>
<dbReference type="EMBL" id="SLXK01000034">
    <property type="protein sequence ID" value="TCP22661.1"/>
    <property type="molecule type" value="Genomic_DNA"/>
</dbReference>
<evidence type="ECO:0000313" key="6">
    <source>
        <dbReference type="Proteomes" id="UP000295416"/>
    </source>
</evidence>
<dbReference type="PIRSF" id="PIRSF005690">
    <property type="entry name" value="GerBA"/>
    <property type="match status" value="1"/>
</dbReference>
<feature type="transmembrane region" description="Helical" evidence="4">
    <location>
        <begin position="410"/>
        <end position="428"/>
    </location>
</feature>
<dbReference type="PANTHER" id="PTHR22550">
    <property type="entry name" value="SPORE GERMINATION PROTEIN"/>
    <property type="match status" value="1"/>
</dbReference>
<dbReference type="InterPro" id="IPR050768">
    <property type="entry name" value="UPF0353/GerABKA_families"/>
</dbReference>
<keyword evidence="2 4" id="KW-0472">Membrane</keyword>
<proteinExistence type="inferred from homology"/>
<feature type="region of interest" description="Disordered" evidence="3">
    <location>
        <begin position="509"/>
        <end position="533"/>
    </location>
</feature>
<dbReference type="AlphaFoldDB" id="A0A4R2NM80"/>
<evidence type="ECO:0000313" key="5">
    <source>
        <dbReference type="EMBL" id="TCP22661.1"/>
    </source>
</evidence>